<reference evidence="2" key="1">
    <citation type="submission" date="2024-08" db="EMBL/GenBank/DDBJ databases">
        <authorList>
            <person name="Chaddad Z."/>
            <person name="Lamrabet M."/>
            <person name="Bouhnik O."/>
            <person name="Alami S."/>
            <person name="Wipf D."/>
            <person name="Courty P.E."/>
            <person name="Missbah El Idrissi M."/>
        </authorList>
    </citation>
    <scope>NUCLEOTIDE SEQUENCE</scope>
    <source>
        <strain evidence="2">LLZ17</strain>
    </source>
</reference>
<feature type="region of interest" description="Disordered" evidence="1">
    <location>
        <begin position="27"/>
        <end position="92"/>
    </location>
</feature>
<sequence>MTVVIHGADNLGLADRVESAFHFDTSLEQQHASPTSPGVASSVPVSGLDPEHDSAAAAWPHRADPTPEGWRFGEQEAAGQGGHPPFQHDLIL</sequence>
<evidence type="ECO:0000313" key="2">
    <source>
        <dbReference type="EMBL" id="XDV57584.1"/>
    </source>
</evidence>
<gene>
    <name evidence="2" type="ORF">AB8Z38_34545</name>
</gene>
<feature type="compositionally biased region" description="Low complexity" evidence="1">
    <location>
        <begin position="32"/>
        <end position="47"/>
    </location>
</feature>
<dbReference type="EMBL" id="CP165734">
    <property type="protein sequence ID" value="XDV57584.1"/>
    <property type="molecule type" value="Genomic_DNA"/>
</dbReference>
<proteinExistence type="predicted"/>
<organism evidence="2">
    <name type="scientific">Bradyrhizobium sp. LLZ17</name>
    <dbReference type="NCBI Taxonomy" id="3239388"/>
    <lineage>
        <taxon>Bacteria</taxon>
        <taxon>Pseudomonadati</taxon>
        <taxon>Pseudomonadota</taxon>
        <taxon>Alphaproteobacteria</taxon>
        <taxon>Hyphomicrobiales</taxon>
        <taxon>Nitrobacteraceae</taxon>
        <taxon>Bradyrhizobium</taxon>
    </lineage>
</organism>
<protein>
    <submittedName>
        <fullName evidence="2">Uncharacterized protein</fullName>
    </submittedName>
</protein>
<name>A0AB39XJB2_9BRAD</name>
<accession>A0AB39XJB2</accession>
<dbReference type="RefSeq" id="WP_369722006.1">
    <property type="nucleotide sequence ID" value="NZ_CP165734.1"/>
</dbReference>
<evidence type="ECO:0000256" key="1">
    <source>
        <dbReference type="SAM" id="MobiDB-lite"/>
    </source>
</evidence>
<dbReference type="AlphaFoldDB" id="A0AB39XJB2"/>